<dbReference type="VEuPathDB" id="VectorBase:AALFPA_041597"/>
<sequence>MPSLRQKVTTYFRQFSFIADREERITPENKVSDGSFITRYLDGTWKPPDSIPKIRSGKEPTELPEHSINKYKTGTESVTAAYTGPDKGLTGIRRTRNHLSAGPEIDFIDTHLEQDIQSDTTLGKKLQNSIKNAKADTNANRRTVTACKETAKVLQTQKNATKELQTESVISSVIETIDNANDNTVIKSTLDATDTTDPIANITNWNIPDDHAYGISVSLYEKNFITGENIGNPVADCFGIIARETTCIMALADGVNWGDGAQLAARCAVQGAIEYLNSAIFGIHQTSSTKDIFVSLVRSFWEAHAYIMEAGGALTTLTVLVVLPLSEEPGKYVACCCNVGDSLGYVYSKVHGVREITEGSHDVNSMRDMRDALGALGPVNGDKPEMTNLTLALTVLEKDDIVFLTSDGISDNFDPVVGKFAEPLTHKVQPLAPQSNQARLAPKRQNKSASSIMPKQKETVETNARVGPSSRPPVVSHAPTSQRRPVSTGSSVDGVRRTYTRSKTFIEPRLRITNQPSRTSALPLVTGAQRHQLTLLRMADLLTYGINGTLRPCTTAKQLCQLLIDFATCITSAKRKMLEQRELYYRFVTDKDGRRKEVEYTKHQQKMARKRMVEGSTFSSLPGKLDHASIVAYTVGVERAYTETNL</sequence>
<evidence type="ECO:0000259" key="2">
    <source>
        <dbReference type="PROSITE" id="PS51746"/>
    </source>
</evidence>
<dbReference type="Gene3D" id="3.60.40.10">
    <property type="entry name" value="PPM-type phosphatase domain"/>
    <property type="match status" value="1"/>
</dbReference>
<dbReference type="InterPro" id="IPR001932">
    <property type="entry name" value="PPM-type_phosphatase-like_dom"/>
</dbReference>
<dbReference type="InterPro" id="IPR053287">
    <property type="entry name" value="PP2C-like_domain"/>
</dbReference>
<feature type="compositionally biased region" description="Polar residues" evidence="1">
    <location>
        <begin position="478"/>
        <end position="491"/>
    </location>
</feature>
<dbReference type="InterPro" id="IPR036457">
    <property type="entry name" value="PPM-type-like_dom_sf"/>
</dbReference>
<dbReference type="SMART" id="SM00332">
    <property type="entry name" value="PP2Cc"/>
    <property type="match status" value="1"/>
</dbReference>
<feature type="region of interest" description="Disordered" evidence="1">
    <location>
        <begin position="429"/>
        <end position="493"/>
    </location>
</feature>
<name>A0A023EUM2_AEDAL</name>
<dbReference type="PANTHER" id="PTHR21586">
    <property type="entry name" value="TIPA"/>
    <property type="match status" value="1"/>
</dbReference>
<dbReference type="VEuPathDB" id="VectorBase:AALC636_012559"/>
<dbReference type="EMBL" id="GAPW01000468">
    <property type="protein sequence ID" value="JAC13130.1"/>
    <property type="molecule type" value="mRNA"/>
</dbReference>
<dbReference type="Pfam" id="PF13672">
    <property type="entry name" value="PP2C_2"/>
    <property type="match status" value="1"/>
</dbReference>
<proteinExistence type="evidence at transcript level"/>
<dbReference type="PANTHER" id="PTHR21586:SF0">
    <property type="entry name" value="PP2C-LIKE DOMAIN-CONTAINING PROTEIN CG9801"/>
    <property type="match status" value="1"/>
</dbReference>
<dbReference type="PROSITE" id="PS51746">
    <property type="entry name" value="PPM_2"/>
    <property type="match status" value="1"/>
</dbReference>
<protein>
    <submittedName>
        <fullName evidence="3">Protein phosphatase 2c</fullName>
    </submittedName>
</protein>
<organism evidence="3">
    <name type="scientific">Aedes albopictus</name>
    <name type="common">Asian tiger mosquito</name>
    <name type="synonym">Stegomyia albopicta</name>
    <dbReference type="NCBI Taxonomy" id="7160"/>
    <lineage>
        <taxon>Eukaryota</taxon>
        <taxon>Metazoa</taxon>
        <taxon>Ecdysozoa</taxon>
        <taxon>Arthropoda</taxon>
        <taxon>Hexapoda</taxon>
        <taxon>Insecta</taxon>
        <taxon>Pterygota</taxon>
        <taxon>Neoptera</taxon>
        <taxon>Endopterygota</taxon>
        <taxon>Diptera</taxon>
        <taxon>Nematocera</taxon>
        <taxon>Culicoidea</taxon>
        <taxon>Culicidae</taxon>
        <taxon>Culicinae</taxon>
        <taxon>Aedini</taxon>
        <taxon>Aedes</taxon>
        <taxon>Stegomyia</taxon>
    </lineage>
</organism>
<dbReference type="AlphaFoldDB" id="A0A023EUM2"/>
<evidence type="ECO:0000313" key="3">
    <source>
        <dbReference type="EMBL" id="JAC13130.1"/>
    </source>
</evidence>
<reference evidence="3" key="1">
    <citation type="journal article" date="2014" name="PLoS Negl. Trop. Dis.">
        <title>Identification and characterization of seminal fluid proteins in the Asian tiger mosquito, Aedes albopictus.</title>
        <authorList>
            <person name="Boes K.E."/>
            <person name="Ribeiro J.M."/>
            <person name="Wong A."/>
            <person name="Harrington L.C."/>
            <person name="Wolfner M.F."/>
            <person name="Sirot L.K."/>
        </authorList>
    </citation>
    <scope>NUCLEOTIDE SEQUENCE</scope>
    <source>
        <tissue evidence="3">Reproductive organs</tissue>
    </source>
</reference>
<feature type="domain" description="PPM-type phosphatase" evidence="2">
    <location>
        <begin position="216"/>
        <end position="581"/>
    </location>
</feature>
<dbReference type="SUPFAM" id="SSF81606">
    <property type="entry name" value="PP2C-like"/>
    <property type="match status" value="1"/>
</dbReference>
<accession>A0A023EUM2</accession>
<evidence type="ECO:0000256" key="1">
    <source>
        <dbReference type="SAM" id="MobiDB-lite"/>
    </source>
</evidence>